<dbReference type="PANTHER" id="PTHR43130:SF3">
    <property type="entry name" value="HTH-TYPE TRANSCRIPTIONAL REGULATOR RV1931C"/>
    <property type="match status" value="1"/>
</dbReference>
<gene>
    <name evidence="6" type="ORF">OUY22_14120</name>
</gene>
<dbReference type="InterPro" id="IPR029062">
    <property type="entry name" value="Class_I_gatase-like"/>
</dbReference>
<dbReference type="EMBL" id="JAPNNL010000045">
    <property type="protein sequence ID" value="MDA0634557.1"/>
    <property type="molecule type" value="Genomic_DNA"/>
</dbReference>
<dbReference type="SUPFAM" id="SSF46689">
    <property type="entry name" value="Homeodomain-like"/>
    <property type="match status" value="2"/>
</dbReference>
<keyword evidence="2" id="KW-0238">DNA-binding</keyword>
<dbReference type="Gene3D" id="3.40.50.880">
    <property type="match status" value="1"/>
</dbReference>
<dbReference type="SMART" id="SM00342">
    <property type="entry name" value="HTH_ARAC"/>
    <property type="match status" value="1"/>
</dbReference>
<dbReference type="InterPro" id="IPR002818">
    <property type="entry name" value="DJ-1/PfpI"/>
</dbReference>
<comment type="caution">
    <text evidence="6">The sequence shown here is derived from an EMBL/GenBank/DDBJ whole genome shotgun (WGS) entry which is preliminary data.</text>
</comment>
<evidence type="ECO:0000256" key="2">
    <source>
        <dbReference type="ARBA" id="ARBA00023125"/>
    </source>
</evidence>
<reference evidence="6" key="1">
    <citation type="submission" date="2022-11" db="EMBL/GenBank/DDBJ databases">
        <title>Nonomuraea corallina sp. nov., a new species of the genus Nonomuraea isolated from sea side sediment in Thai sea.</title>
        <authorList>
            <person name="Ngamcharungchit C."/>
            <person name="Matsumoto A."/>
            <person name="Suriyachadkun C."/>
            <person name="Panbangred W."/>
            <person name="Inahashi Y."/>
            <person name="Intra B."/>
        </authorList>
    </citation>
    <scope>NUCLEOTIDE SEQUENCE</scope>
    <source>
        <strain evidence="6">MCN248</strain>
    </source>
</reference>
<dbReference type="PROSITE" id="PS00041">
    <property type="entry name" value="HTH_ARAC_FAMILY_1"/>
    <property type="match status" value="1"/>
</dbReference>
<proteinExistence type="predicted"/>
<keyword evidence="1" id="KW-0805">Transcription regulation</keyword>
<dbReference type="CDD" id="cd03137">
    <property type="entry name" value="GATase1_AraC_1"/>
    <property type="match status" value="1"/>
</dbReference>
<name>A0ABT4SBH3_9ACTN</name>
<dbReference type="InterPro" id="IPR052158">
    <property type="entry name" value="INH-QAR"/>
</dbReference>
<dbReference type="InterPro" id="IPR018062">
    <property type="entry name" value="HTH_AraC-typ_CS"/>
</dbReference>
<evidence type="ECO:0000313" key="6">
    <source>
        <dbReference type="EMBL" id="MDA0634557.1"/>
    </source>
</evidence>
<dbReference type="Proteomes" id="UP001144036">
    <property type="component" value="Unassembled WGS sequence"/>
</dbReference>
<dbReference type="InterPro" id="IPR009057">
    <property type="entry name" value="Homeodomain-like_sf"/>
</dbReference>
<dbReference type="SUPFAM" id="SSF52317">
    <property type="entry name" value="Class I glutamine amidotransferase-like"/>
    <property type="match status" value="1"/>
</dbReference>
<dbReference type="RefSeq" id="WP_270155373.1">
    <property type="nucleotide sequence ID" value="NZ_JAPNNL010000045.1"/>
</dbReference>
<dbReference type="Pfam" id="PF01965">
    <property type="entry name" value="DJ-1_PfpI"/>
    <property type="match status" value="1"/>
</dbReference>
<sequence>MHRVVALVRPPQSTFELACAAQVFGIERAGLPTRYAFGVCTERPGPVATYAGYDMVVTDGLDVLGEADTVVVPGWLPAGEPPSSAVAEALRRAHRRGARVVSICSGAFALAYAGLLDGRRATTHWNLAGRLAASFPQVLVEPDVLYVDDGDVATSAGSGAGFDLCMHLVRRDQGAGYAAHIARTMVMPPHREGGQLQYAAPPRPEHFDATLAPVLEWATARLGEPVAVDDLAAYAGVSARTLTRRFAEQLGTSPGRWLLAQRIAAARDLLESSDLPLDAVARRAGLSSATNLRRRFLDALGTTPGAYRRLFRAAPHGGQTKNPRIEMILKRDESPAHQAVTATRAVAPPRRPGTGSWRPGAQ</sequence>
<evidence type="ECO:0000313" key="7">
    <source>
        <dbReference type="Proteomes" id="UP001144036"/>
    </source>
</evidence>
<dbReference type="InterPro" id="IPR018060">
    <property type="entry name" value="HTH_AraC"/>
</dbReference>
<dbReference type="Gene3D" id="1.10.10.60">
    <property type="entry name" value="Homeodomain-like"/>
    <property type="match status" value="1"/>
</dbReference>
<protein>
    <submittedName>
        <fullName evidence="6">Helix-turn-helix domain-containing protein</fullName>
    </submittedName>
</protein>
<dbReference type="PANTHER" id="PTHR43130">
    <property type="entry name" value="ARAC-FAMILY TRANSCRIPTIONAL REGULATOR"/>
    <property type="match status" value="1"/>
</dbReference>
<dbReference type="Pfam" id="PF12833">
    <property type="entry name" value="HTH_18"/>
    <property type="match status" value="1"/>
</dbReference>
<organism evidence="6 7">
    <name type="scientific">Nonomuraea corallina</name>
    <dbReference type="NCBI Taxonomy" id="2989783"/>
    <lineage>
        <taxon>Bacteria</taxon>
        <taxon>Bacillati</taxon>
        <taxon>Actinomycetota</taxon>
        <taxon>Actinomycetes</taxon>
        <taxon>Streptosporangiales</taxon>
        <taxon>Streptosporangiaceae</taxon>
        <taxon>Nonomuraea</taxon>
    </lineage>
</organism>
<keyword evidence="7" id="KW-1185">Reference proteome</keyword>
<evidence type="ECO:0000259" key="5">
    <source>
        <dbReference type="PROSITE" id="PS01124"/>
    </source>
</evidence>
<evidence type="ECO:0000256" key="3">
    <source>
        <dbReference type="ARBA" id="ARBA00023163"/>
    </source>
</evidence>
<evidence type="ECO:0000256" key="1">
    <source>
        <dbReference type="ARBA" id="ARBA00023015"/>
    </source>
</evidence>
<feature type="region of interest" description="Disordered" evidence="4">
    <location>
        <begin position="336"/>
        <end position="362"/>
    </location>
</feature>
<feature type="domain" description="HTH araC/xylS-type" evidence="5">
    <location>
        <begin position="212"/>
        <end position="310"/>
    </location>
</feature>
<accession>A0ABT4SBH3</accession>
<evidence type="ECO:0000256" key="4">
    <source>
        <dbReference type="SAM" id="MobiDB-lite"/>
    </source>
</evidence>
<dbReference type="PROSITE" id="PS01124">
    <property type="entry name" value="HTH_ARAC_FAMILY_2"/>
    <property type="match status" value="1"/>
</dbReference>
<keyword evidence="3" id="KW-0804">Transcription</keyword>